<dbReference type="InterPro" id="IPR047928">
    <property type="entry name" value="Perm_prefix_1"/>
</dbReference>
<feature type="transmembrane region" description="Helical" evidence="1">
    <location>
        <begin position="250"/>
        <end position="274"/>
    </location>
</feature>
<dbReference type="STRING" id="679936.Sulac_3454"/>
<feature type="transmembrane region" description="Helical" evidence="1">
    <location>
        <begin position="99"/>
        <end position="119"/>
    </location>
</feature>
<sequence>MWEEYLAQATRPIRDKYQARRIKAEIRHQLLQKRQTYMAQGWDSEQALRQAMRDLGDPEVLGRKLSLPIRQQHGWLWLFSVAQLLVGVGMMVVSLKTEAFAALALGRMMALWGGLATGIQTLRIRDIRHHLVILRWRMHEFHEMRSRGFFRMMTVGGLVGVALALVTSLPWNFINANMAHPVLISFSAAFLLAWIVSWVPWALARRFIGPRLYWVTSQAWAALLASVAYTSMVQWHQAFAPPPLFNWPPAMLLVGSWVFNFLMVRAVAAVTALWSRSGWGYDESSSSG</sequence>
<accession>G8TUD0</accession>
<evidence type="ECO:0000313" key="2">
    <source>
        <dbReference type="EMBL" id="AEW06892.1"/>
    </source>
</evidence>
<dbReference type="Proteomes" id="UP000005439">
    <property type="component" value="Chromosome"/>
</dbReference>
<organism evidence="2 3">
    <name type="scientific">Sulfobacillus acidophilus (strain ATCC 700253 / DSM 10332 / NAL)</name>
    <dbReference type="NCBI Taxonomy" id="679936"/>
    <lineage>
        <taxon>Bacteria</taxon>
        <taxon>Bacillati</taxon>
        <taxon>Bacillota</taxon>
        <taxon>Clostridia</taxon>
        <taxon>Eubacteriales</taxon>
        <taxon>Clostridiales Family XVII. Incertae Sedis</taxon>
        <taxon>Sulfobacillus</taxon>
    </lineage>
</organism>
<keyword evidence="1" id="KW-0812">Transmembrane</keyword>
<dbReference type="NCBIfam" id="NF038403">
    <property type="entry name" value="perm_prefix_1"/>
    <property type="match status" value="1"/>
</dbReference>
<evidence type="ECO:0000256" key="1">
    <source>
        <dbReference type="SAM" id="Phobius"/>
    </source>
</evidence>
<keyword evidence="1" id="KW-1133">Transmembrane helix</keyword>
<reference evidence="3" key="1">
    <citation type="submission" date="2011-12" db="EMBL/GenBank/DDBJ databases">
        <title>The complete genome of chromosome of Sulfobacillus acidophilus DSM 10332.</title>
        <authorList>
            <person name="Lucas S."/>
            <person name="Han J."/>
            <person name="Lapidus A."/>
            <person name="Bruce D."/>
            <person name="Goodwin L."/>
            <person name="Pitluck S."/>
            <person name="Peters L."/>
            <person name="Kyrpides N."/>
            <person name="Mavromatis K."/>
            <person name="Ivanova N."/>
            <person name="Mikhailova N."/>
            <person name="Chertkov O."/>
            <person name="Saunders E."/>
            <person name="Detter J.C."/>
            <person name="Tapia R."/>
            <person name="Han C."/>
            <person name="Land M."/>
            <person name="Hauser L."/>
            <person name="Markowitz V."/>
            <person name="Cheng J.-F."/>
            <person name="Hugenholtz P."/>
            <person name="Woyke T."/>
            <person name="Wu D."/>
            <person name="Pukall R."/>
            <person name="Gehrich-Schroeter G."/>
            <person name="Schneider S."/>
            <person name="Klenk H.-P."/>
            <person name="Eisen J.A."/>
        </authorList>
    </citation>
    <scope>NUCLEOTIDE SEQUENCE [LARGE SCALE GENOMIC DNA]</scope>
    <source>
        <strain evidence="3">ATCC 700253 / DSM 10332 / NAL</strain>
    </source>
</reference>
<dbReference type="EMBL" id="CP003179">
    <property type="protein sequence ID" value="AEW06892.1"/>
    <property type="molecule type" value="Genomic_DNA"/>
</dbReference>
<dbReference type="HOGENOM" id="CLU_966205_0_0_9"/>
<keyword evidence="1" id="KW-0472">Membrane</keyword>
<feature type="transmembrane region" description="Helical" evidence="1">
    <location>
        <begin position="183"/>
        <end position="204"/>
    </location>
</feature>
<protein>
    <submittedName>
        <fullName evidence="2">Uncharacterized protein</fullName>
    </submittedName>
</protein>
<feature type="transmembrane region" description="Helical" evidence="1">
    <location>
        <begin position="74"/>
        <end position="93"/>
    </location>
</feature>
<proteinExistence type="predicted"/>
<dbReference type="PATRIC" id="fig|679936.5.peg.3576"/>
<gene>
    <name evidence="2" type="ordered locus">Sulac_3454</name>
</gene>
<feature type="transmembrane region" description="Helical" evidence="1">
    <location>
        <begin position="211"/>
        <end position="230"/>
    </location>
</feature>
<dbReference type="AlphaFoldDB" id="G8TUD0"/>
<feature type="transmembrane region" description="Helical" evidence="1">
    <location>
        <begin position="148"/>
        <end position="171"/>
    </location>
</feature>
<evidence type="ECO:0000313" key="3">
    <source>
        <dbReference type="Proteomes" id="UP000005439"/>
    </source>
</evidence>
<dbReference type="KEGG" id="sap:Sulac_3454"/>
<reference evidence="2 3" key="2">
    <citation type="journal article" date="2012" name="Stand. Genomic Sci.">
        <title>Complete genome sequence of the moderately thermophilic mineral-sulfide-oxidizing firmicute Sulfobacillus acidophilus type strain (NAL(T)).</title>
        <authorList>
            <person name="Anderson I."/>
            <person name="Chertkov O."/>
            <person name="Chen A."/>
            <person name="Saunders E."/>
            <person name="Lapidus A."/>
            <person name="Nolan M."/>
            <person name="Lucas S."/>
            <person name="Hammon N."/>
            <person name="Deshpande S."/>
            <person name="Cheng J.F."/>
            <person name="Han C."/>
            <person name="Tapia R."/>
            <person name="Goodwin L.A."/>
            <person name="Pitluck S."/>
            <person name="Liolios K."/>
            <person name="Pagani I."/>
            <person name="Ivanova N."/>
            <person name="Mikhailova N."/>
            <person name="Pati A."/>
            <person name="Palaniappan K."/>
            <person name="Land M."/>
            <person name="Pan C."/>
            <person name="Rohde M."/>
            <person name="Pukall R."/>
            <person name="Goker M."/>
            <person name="Detter J.C."/>
            <person name="Woyke T."/>
            <person name="Bristow J."/>
            <person name="Eisen J.A."/>
            <person name="Markowitz V."/>
            <person name="Hugenholtz P."/>
            <person name="Kyrpides N.C."/>
            <person name="Klenk H.P."/>
            <person name="Mavromatis K."/>
        </authorList>
    </citation>
    <scope>NUCLEOTIDE SEQUENCE [LARGE SCALE GENOMIC DNA]</scope>
    <source>
        <strain evidence="3">ATCC 700253 / DSM 10332 / NAL</strain>
    </source>
</reference>
<keyword evidence="3" id="KW-1185">Reference proteome</keyword>
<name>G8TUD0_SULAD</name>